<dbReference type="GO" id="GO:0008239">
    <property type="term" value="F:dipeptidyl-peptidase activity"/>
    <property type="evidence" value="ECO:0007669"/>
    <property type="project" value="TreeGrafter"/>
</dbReference>
<dbReference type="PANTHER" id="PTHR11731:SF193">
    <property type="entry name" value="DIPEPTIDYL PEPTIDASE 9"/>
    <property type="match status" value="1"/>
</dbReference>
<dbReference type="Pfam" id="PF00930">
    <property type="entry name" value="DPPIV_N"/>
    <property type="match status" value="1"/>
</dbReference>
<evidence type="ECO:0000313" key="3">
    <source>
        <dbReference type="EMBL" id="KAA1422688.1"/>
    </source>
</evidence>
<dbReference type="InterPro" id="IPR011659">
    <property type="entry name" value="WD40"/>
</dbReference>
<dbReference type="RefSeq" id="WP_149769638.1">
    <property type="nucleotide sequence ID" value="NZ_VDFQ02000003.1"/>
</dbReference>
<dbReference type="SUPFAM" id="SSF53474">
    <property type="entry name" value="alpha/beta-Hydrolases"/>
    <property type="match status" value="1"/>
</dbReference>
<comment type="caution">
    <text evidence="3">The sequence shown here is derived from an EMBL/GenBank/DDBJ whole genome shotgun (WGS) entry which is preliminary data.</text>
</comment>
<evidence type="ECO:0000259" key="1">
    <source>
        <dbReference type="Pfam" id="PF00326"/>
    </source>
</evidence>
<dbReference type="EMBL" id="VDFQ02000003">
    <property type="protein sequence ID" value="KAA1422688.1"/>
    <property type="molecule type" value="Genomic_DNA"/>
</dbReference>
<accession>A0A5Q6RXB6</accession>
<dbReference type="SUPFAM" id="SSF82171">
    <property type="entry name" value="DPP6 N-terminal domain-like"/>
    <property type="match status" value="1"/>
</dbReference>
<reference evidence="3 4" key="1">
    <citation type="submission" date="2019-09" db="EMBL/GenBank/DDBJ databases">
        <title>Mumia zhuanghuii sp. nov. isolated from the intestinal contents of plateau pika (Ochotona curzoniae) in the Qinghai-Tibet plateau of China.</title>
        <authorList>
            <person name="Tian Z."/>
        </authorList>
    </citation>
    <scope>NUCLEOTIDE SEQUENCE [LARGE SCALE GENOMIC DNA]</scope>
    <source>
        <strain evidence="4">350</strain>
    </source>
</reference>
<dbReference type="AlphaFoldDB" id="A0A5Q6RXB6"/>
<dbReference type="Gene3D" id="3.40.50.1820">
    <property type="entry name" value="alpha/beta hydrolase"/>
    <property type="match status" value="1"/>
</dbReference>
<dbReference type="GO" id="GO:0004252">
    <property type="term" value="F:serine-type endopeptidase activity"/>
    <property type="evidence" value="ECO:0007669"/>
    <property type="project" value="InterPro"/>
</dbReference>
<feature type="domain" description="Peptidase S9 prolyl oligopeptidase catalytic" evidence="1">
    <location>
        <begin position="505"/>
        <end position="706"/>
    </location>
</feature>
<dbReference type="Proteomes" id="UP000307768">
    <property type="component" value="Unassembled WGS sequence"/>
</dbReference>
<dbReference type="InterPro" id="IPR050278">
    <property type="entry name" value="Serine_Prot_S9B/DPPIV"/>
</dbReference>
<dbReference type="InterPro" id="IPR001375">
    <property type="entry name" value="Peptidase_S9_cat"/>
</dbReference>
<dbReference type="PRINTS" id="PR00862">
    <property type="entry name" value="PROLIGOPTASE"/>
</dbReference>
<feature type="domain" description="Dipeptidylpeptidase IV N-terminal" evidence="2">
    <location>
        <begin position="119"/>
        <end position="348"/>
    </location>
</feature>
<dbReference type="InterPro" id="IPR029058">
    <property type="entry name" value="AB_hydrolase_fold"/>
</dbReference>
<organism evidence="3 4">
    <name type="scientific">Mumia zhuanghuii</name>
    <dbReference type="NCBI Taxonomy" id="2585211"/>
    <lineage>
        <taxon>Bacteria</taxon>
        <taxon>Bacillati</taxon>
        <taxon>Actinomycetota</taxon>
        <taxon>Actinomycetes</taxon>
        <taxon>Propionibacteriales</taxon>
        <taxon>Nocardioidaceae</taxon>
        <taxon>Mumia</taxon>
    </lineage>
</organism>
<dbReference type="Pfam" id="PF07676">
    <property type="entry name" value="PD40"/>
    <property type="match status" value="1"/>
</dbReference>
<dbReference type="OrthoDB" id="3325701at2"/>
<evidence type="ECO:0000313" key="4">
    <source>
        <dbReference type="Proteomes" id="UP000307768"/>
    </source>
</evidence>
<dbReference type="GO" id="GO:0006508">
    <property type="term" value="P:proteolysis"/>
    <property type="evidence" value="ECO:0007669"/>
    <property type="project" value="InterPro"/>
</dbReference>
<proteinExistence type="predicted"/>
<dbReference type="PANTHER" id="PTHR11731">
    <property type="entry name" value="PROTEASE FAMILY S9B,C DIPEPTIDYL-PEPTIDASE IV-RELATED"/>
    <property type="match status" value="1"/>
</dbReference>
<evidence type="ECO:0000259" key="2">
    <source>
        <dbReference type="Pfam" id="PF00930"/>
    </source>
</evidence>
<protein>
    <submittedName>
        <fullName evidence="3">S9 family peptidase</fullName>
    </submittedName>
</protein>
<dbReference type="InterPro" id="IPR002470">
    <property type="entry name" value="Peptidase_S9A"/>
</dbReference>
<dbReference type="Pfam" id="PF00326">
    <property type="entry name" value="Peptidase_S9"/>
    <property type="match status" value="1"/>
</dbReference>
<gene>
    <name evidence="3" type="ORF">FE697_010930</name>
</gene>
<name>A0A5Q6RXB6_9ACTN</name>
<dbReference type="InterPro" id="IPR002469">
    <property type="entry name" value="Peptidase_S9B_N"/>
</dbReference>
<dbReference type="Gene3D" id="2.140.10.30">
    <property type="entry name" value="Dipeptidylpeptidase IV, N-terminal domain"/>
    <property type="match status" value="1"/>
</dbReference>
<sequence length="708" mass="76230">MTSPADESPLVENVSYPRLQARSLRFTLGVPRDLTVSPDGSKVFFVRTPDGSTRTGSLWAFDAETGEEACLADATTLLGDGGEELSAEERARRERSRESAAGVVAYSMDEACTVAAFALSGKVWVCRTDSGQAAALPTAGAAIDPRVDPTGRRVAYVADGALRVIGVDGTLDYPVVEPDGEHVAWGLAEFVAAEEMDRHRGYWWAPDGESLLVERYDESPVATWFVADPADPSRPPVEHRYPAAGTDDADVSLWLVHLDGTRAEIAWDHDTFPYLTRVSWTPHGDPLVQVMSRDQKHAAVLAVELETGETTLVRAQSDDVWVDLMTGVPAYAPGGRLVTIEDHDDTATLFVDGAPVSPKGLQVRRVVSLGADGAIVTASEEPREVHVAAIGWDGEVVLLTDGPGVWSGTERGGTAVRVRASLDSPFPAVTVMRNGSTVGTIASNPLDPGFQPEVRFLEAGEDAIRTAVIFPRSHEHGNVARLPIIMNPYGGPHAQRVLHSAKAYLEAQWIADQGFCVVVADGRGTPGRGRAWDRAIRDDFAGVTLDDQVVALEAVADKYGADVDPTRVGIMGWSYGGYLSALAVLRRPDVFHAAVAGAPVTEWRLYDTFYTERYLGHPDEQPEVYDANSLLNGLDEVGDLPPLMIVHGMVDDNVVVAHTLRLSSALLAAGKPHAVLPLTGVTHMTPQEVVAENLAQLQVDFLRRSLRA</sequence>